<dbReference type="InterPro" id="IPR011009">
    <property type="entry name" value="Kinase-like_dom_sf"/>
</dbReference>
<sequence>MAFCDNASARTEHEGERTGAESDDEEEKVAAFLKRCDLDPVALDRIHEFARSRTGCEVERAPVQGYCSYTLLPREFGDVARGVMRAMDDIEGLPWVITHGDLVADNIMVESEGDGAGRLVGLIDWAEAEWLPFGVGLYGLEEVLGQDVGADDTDKTRFEYYPDAMELRAMFWVEVAKVVDDEDAIRTAKMAQVLGVLLWRGIAFDDGALSRIVNEEDWWDVQRLRTWLFDERGLGFTSERQAWWERTWRKLQGWVGWCLR</sequence>
<dbReference type="InterPro" id="IPR002575">
    <property type="entry name" value="Aminoglycoside_PTrfase"/>
</dbReference>
<gene>
    <name evidence="3" type="ORF">C8035_v001668</name>
</gene>
<organism evidence="3 4">
    <name type="scientific">Colletotrichum spinosum</name>
    <dbReference type="NCBI Taxonomy" id="1347390"/>
    <lineage>
        <taxon>Eukaryota</taxon>
        <taxon>Fungi</taxon>
        <taxon>Dikarya</taxon>
        <taxon>Ascomycota</taxon>
        <taxon>Pezizomycotina</taxon>
        <taxon>Sordariomycetes</taxon>
        <taxon>Hypocreomycetidae</taxon>
        <taxon>Glomerellales</taxon>
        <taxon>Glomerellaceae</taxon>
        <taxon>Colletotrichum</taxon>
        <taxon>Colletotrichum orbiculare species complex</taxon>
    </lineage>
</organism>
<feature type="compositionally biased region" description="Basic and acidic residues" evidence="1">
    <location>
        <begin position="10"/>
        <end position="20"/>
    </location>
</feature>
<comment type="caution">
    <text evidence="3">The sequence shown here is derived from an EMBL/GenBank/DDBJ whole genome shotgun (WGS) entry which is preliminary data.</text>
</comment>
<dbReference type="SUPFAM" id="SSF56112">
    <property type="entry name" value="Protein kinase-like (PK-like)"/>
    <property type="match status" value="1"/>
</dbReference>
<protein>
    <recommendedName>
        <fullName evidence="2">Aminoglycoside phosphotransferase domain-containing protein</fullName>
    </recommendedName>
</protein>
<dbReference type="Proteomes" id="UP000295083">
    <property type="component" value="Unassembled WGS sequence"/>
</dbReference>
<evidence type="ECO:0000313" key="4">
    <source>
        <dbReference type="Proteomes" id="UP000295083"/>
    </source>
</evidence>
<proteinExistence type="predicted"/>
<keyword evidence="4" id="KW-1185">Reference proteome</keyword>
<dbReference type="EMBL" id="QAPG01000032">
    <property type="protein sequence ID" value="TDZ36290.1"/>
    <property type="molecule type" value="Genomic_DNA"/>
</dbReference>
<feature type="domain" description="Aminoglycoside phosphotransferase" evidence="2">
    <location>
        <begin position="72"/>
        <end position="131"/>
    </location>
</feature>
<name>A0A4R8QEX3_9PEZI</name>
<evidence type="ECO:0000256" key="1">
    <source>
        <dbReference type="SAM" id="MobiDB-lite"/>
    </source>
</evidence>
<dbReference type="Pfam" id="PF01636">
    <property type="entry name" value="APH"/>
    <property type="match status" value="1"/>
</dbReference>
<dbReference type="Gene3D" id="3.90.1200.10">
    <property type="match status" value="1"/>
</dbReference>
<accession>A0A4R8QEX3</accession>
<dbReference type="AlphaFoldDB" id="A0A4R8QEX3"/>
<evidence type="ECO:0000259" key="2">
    <source>
        <dbReference type="Pfam" id="PF01636"/>
    </source>
</evidence>
<reference evidence="3 4" key="1">
    <citation type="submission" date="2018-11" db="EMBL/GenBank/DDBJ databases">
        <title>Genome sequence and assembly of Colletotrichum spinosum.</title>
        <authorList>
            <person name="Gan P."/>
            <person name="Shirasu K."/>
        </authorList>
    </citation>
    <scope>NUCLEOTIDE SEQUENCE [LARGE SCALE GENOMIC DNA]</scope>
    <source>
        <strain evidence="3 4">CBS 515.97</strain>
    </source>
</reference>
<evidence type="ECO:0000313" key="3">
    <source>
        <dbReference type="EMBL" id="TDZ36290.1"/>
    </source>
</evidence>
<feature type="region of interest" description="Disordered" evidence="1">
    <location>
        <begin position="1"/>
        <end position="24"/>
    </location>
</feature>